<dbReference type="Gene3D" id="2.40.10.240">
    <property type="entry name" value="QueA-like"/>
    <property type="match status" value="1"/>
</dbReference>
<dbReference type="UniPathway" id="UPA00392"/>
<comment type="similarity">
    <text evidence="5">Belongs to the QueA family.</text>
</comment>
<dbReference type="NCBIfam" id="TIGR00113">
    <property type="entry name" value="queA"/>
    <property type="match status" value="1"/>
</dbReference>
<keyword evidence="3 5" id="KW-0949">S-adenosyl-L-methionine</keyword>
<dbReference type="GO" id="GO:0051075">
    <property type="term" value="F:S-adenosylmethionine:tRNA ribosyltransferase-isomerase activity"/>
    <property type="evidence" value="ECO:0007669"/>
    <property type="project" value="UniProtKB-EC"/>
</dbReference>
<reference evidence="6 7" key="1">
    <citation type="submission" date="2018-04" db="EMBL/GenBank/DDBJ databases">
        <title>Novel Campyloabacter and Helicobacter Species and Strains.</title>
        <authorList>
            <person name="Mannion A.J."/>
            <person name="Shen Z."/>
            <person name="Fox J.G."/>
        </authorList>
    </citation>
    <scope>NUCLEOTIDE SEQUENCE [LARGE SCALE GENOMIC DNA]</scope>
    <source>
        <strain evidence="6 7">MIT 04-9362</strain>
    </source>
</reference>
<keyword evidence="4 5" id="KW-0671">Queuosine biosynthesis</keyword>
<evidence type="ECO:0000256" key="4">
    <source>
        <dbReference type="ARBA" id="ARBA00022785"/>
    </source>
</evidence>
<dbReference type="InterPro" id="IPR042119">
    <property type="entry name" value="QueA_dom2"/>
</dbReference>
<evidence type="ECO:0000256" key="5">
    <source>
        <dbReference type="HAMAP-Rule" id="MF_00113"/>
    </source>
</evidence>
<dbReference type="EC" id="2.4.99.17" evidence="5"/>
<dbReference type="OrthoDB" id="9805933at2"/>
<dbReference type="GO" id="GO:0008616">
    <property type="term" value="P:tRNA queuosine(34) biosynthetic process"/>
    <property type="evidence" value="ECO:0007669"/>
    <property type="project" value="UniProtKB-UniRule"/>
</dbReference>
<proteinExistence type="inferred from homology"/>
<comment type="pathway">
    <text evidence="5">tRNA modification; tRNA-queuosine biosynthesis.</text>
</comment>
<dbReference type="Gene3D" id="3.40.1780.10">
    <property type="entry name" value="QueA-like"/>
    <property type="match status" value="1"/>
</dbReference>
<dbReference type="InterPro" id="IPR036100">
    <property type="entry name" value="QueA_sf"/>
</dbReference>
<dbReference type="InterPro" id="IPR003699">
    <property type="entry name" value="QueA"/>
</dbReference>
<evidence type="ECO:0000313" key="6">
    <source>
        <dbReference type="EMBL" id="RDU74097.1"/>
    </source>
</evidence>
<dbReference type="InterPro" id="IPR042118">
    <property type="entry name" value="QueA_dom1"/>
</dbReference>
<comment type="function">
    <text evidence="5">Transfers and isomerizes the ribose moiety from AdoMet to the 7-aminomethyl group of 7-deazaguanine (preQ1-tRNA) to give epoxyqueuosine (oQ-tRNA).</text>
</comment>
<dbReference type="Pfam" id="PF02547">
    <property type="entry name" value="Queuosine_synth"/>
    <property type="match status" value="1"/>
</dbReference>
<comment type="catalytic activity">
    <reaction evidence="5">
        <text>7-aminomethyl-7-carbaguanosine(34) in tRNA + S-adenosyl-L-methionine = epoxyqueuosine(34) in tRNA + adenine + L-methionine + 2 H(+)</text>
        <dbReference type="Rhea" id="RHEA:32155"/>
        <dbReference type="Rhea" id="RHEA-COMP:10342"/>
        <dbReference type="Rhea" id="RHEA-COMP:18582"/>
        <dbReference type="ChEBI" id="CHEBI:15378"/>
        <dbReference type="ChEBI" id="CHEBI:16708"/>
        <dbReference type="ChEBI" id="CHEBI:57844"/>
        <dbReference type="ChEBI" id="CHEBI:59789"/>
        <dbReference type="ChEBI" id="CHEBI:82833"/>
        <dbReference type="ChEBI" id="CHEBI:194443"/>
        <dbReference type="EC" id="2.4.99.17"/>
    </reaction>
</comment>
<dbReference type="RefSeq" id="WP_115578779.1">
    <property type="nucleotide sequence ID" value="NZ_NXLX01000005.1"/>
</dbReference>
<evidence type="ECO:0000256" key="1">
    <source>
        <dbReference type="ARBA" id="ARBA00022490"/>
    </source>
</evidence>
<keyword evidence="7" id="KW-1185">Reference proteome</keyword>
<keyword evidence="2 5" id="KW-0808">Transferase</keyword>
<dbReference type="HAMAP" id="MF_00113">
    <property type="entry name" value="QueA"/>
    <property type="match status" value="1"/>
</dbReference>
<organism evidence="6 7">
    <name type="scientific">Helicobacter anseris</name>
    <dbReference type="NCBI Taxonomy" id="375926"/>
    <lineage>
        <taxon>Bacteria</taxon>
        <taxon>Pseudomonadati</taxon>
        <taxon>Campylobacterota</taxon>
        <taxon>Epsilonproteobacteria</taxon>
        <taxon>Campylobacterales</taxon>
        <taxon>Helicobacteraceae</taxon>
        <taxon>Helicobacter</taxon>
    </lineage>
</organism>
<keyword evidence="6" id="KW-0413">Isomerase</keyword>
<evidence type="ECO:0000256" key="2">
    <source>
        <dbReference type="ARBA" id="ARBA00022679"/>
    </source>
</evidence>
<dbReference type="NCBIfam" id="NF001140">
    <property type="entry name" value="PRK00147.1"/>
    <property type="match status" value="1"/>
</dbReference>
<comment type="caution">
    <text evidence="6">The sequence shown here is derived from an EMBL/GenBank/DDBJ whole genome shotgun (WGS) entry which is preliminary data.</text>
</comment>
<name>A0A3D8J9A5_9HELI</name>
<keyword evidence="1 5" id="KW-0963">Cytoplasm</keyword>
<accession>A0A3D8J9A5</accession>
<dbReference type="PANTHER" id="PTHR30307">
    <property type="entry name" value="S-ADENOSYLMETHIONINE:TRNA RIBOSYLTRANSFERASE-ISOMERASE"/>
    <property type="match status" value="1"/>
</dbReference>
<dbReference type="EMBL" id="NXLX01000005">
    <property type="protein sequence ID" value="RDU74097.1"/>
    <property type="molecule type" value="Genomic_DNA"/>
</dbReference>
<dbReference type="Proteomes" id="UP000256695">
    <property type="component" value="Unassembled WGS sequence"/>
</dbReference>
<comment type="subcellular location">
    <subcellularLocation>
        <location evidence="5">Cytoplasm</location>
    </subcellularLocation>
</comment>
<dbReference type="GO" id="GO:0005737">
    <property type="term" value="C:cytoplasm"/>
    <property type="evidence" value="ECO:0007669"/>
    <property type="project" value="UniProtKB-SubCell"/>
</dbReference>
<comment type="subunit">
    <text evidence="5">Monomer.</text>
</comment>
<dbReference type="SUPFAM" id="SSF111337">
    <property type="entry name" value="QueA-like"/>
    <property type="match status" value="1"/>
</dbReference>
<evidence type="ECO:0000313" key="7">
    <source>
        <dbReference type="Proteomes" id="UP000256695"/>
    </source>
</evidence>
<evidence type="ECO:0000256" key="3">
    <source>
        <dbReference type="ARBA" id="ARBA00022691"/>
    </source>
</evidence>
<protein>
    <recommendedName>
        <fullName evidence="5">S-adenosylmethionine:tRNA ribosyltransferase-isomerase</fullName>
        <ecNumber evidence="5">2.4.99.17</ecNumber>
    </recommendedName>
    <alternativeName>
        <fullName evidence="5">Queuosine biosynthesis protein QueA</fullName>
    </alternativeName>
</protein>
<gene>
    <name evidence="5 6" type="primary">queA</name>
    <name evidence="6" type="ORF">CQA57_03120</name>
</gene>
<sequence length="338" mass="38973">MREFDLKSYDYHLPVDLIAKYPVSPKEDARLLVFNRKDKTIVHTSFKYLFDFVPKDYLFVFNDTKVIKARVFGKKTTGAKVEVLFHKKISDGFLVQIRGKIKVDDIIILDQNFYIKVCKLFEDGYRLVRCFHLNQEIFEISKMCDLIGHVPLPPYIKREDEQLDIEEYQSVFAKNYGAVAAPTASLHFSESMMRYVLEHYKKVFLTLHVGAGTFASVESKDIREHKIHSETLLASKQSIDSIKKAKSIICVGTTAMRSVEFLARIGDEEYEGECDIFLHLGNPPIKTSALLTNFHLPKSSLIMLVSSMVGLDTCMWLYDEAIKHQYRFYSYGDGMLIL</sequence>
<dbReference type="AlphaFoldDB" id="A0A3D8J9A5"/>
<dbReference type="PANTHER" id="PTHR30307:SF0">
    <property type="entry name" value="S-ADENOSYLMETHIONINE:TRNA RIBOSYLTRANSFERASE-ISOMERASE"/>
    <property type="match status" value="1"/>
</dbReference>